<dbReference type="VEuPathDB" id="FungiDB:Z519_03183"/>
<dbReference type="Proteomes" id="UP000053789">
    <property type="component" value="Unassembled WGS sequence"/>
</dbReference>
<dbReference type="GeneID" id="27696111"/>
<protein>
    <recommendedName>
        <fullName evidence="1">NadR/Ttd14 AAA domain-containing protein</fullName>
    </recommendedName>
</protein>
<sequence length="225" mass="25660">MEDTPSIYIIGAQCTGKTTLVEAVSQHIRREQTYLSFAIIKEIARGILVVADVNRDDIRVGSEKAMDFQRRVLETQLDEEQKLQSQGFIISDRSGIDPIAYAKLYGPPRTTKEMLGTSAWAALRKRMRQGVVILCEPVPRWLFDDGVRLMPKDTREWFELHQAFIDLLQLSDIAFELLPATFNSTEERVGFVLEKWGNRMRHTASLRSSCQRLWDLALATTASLV</sequence>
<evidence type="ECO:0000259" key="1">
    <source>
        <dbReference type="Pfam" id="PF13521"/>
    </source>
</evidence>
<dbReference type="AlphaFoldDB" id="A0A0D2F1P1"/>
<proteinExistence type="predicted"/>
<dbReference type="OrthoDB" id="6118920at2759"/>
<accession>A0A0D2F1P1</accession>
<feature type="domain" description="NadR/Ttd14 AAA" evidence="1">
    <location>
        <begin position="7"/>
        <end position="179"/>
    </location>
</feature>
<dbReference type="EMBL" id="KN846983">
    <property type="protein sequence ID" value="KIW96116.1"/>
    <property type="molecule type" value="Genomic_DNA"/>
</dbReference>
<reference evidence="2" key="1">
    <citation type="submission" date="2015-01" db="EMBL/GenBank/DDBJ databases">
        <title>The Genome Sequence of Cladophialophora bantiana CBS 173.52.</title>
        <authorList>
            <consortium name="The Broad Institute Genomics Platform"/>
            <person name="Cuomo C."/>
            <person name="de Hoog S."/>
            <person name="Gorbushina A."/>
            <person name="Stielow B."/>
            <person name="Teixiera M."/>
            <person name="Abouelleil A."/>
            <person name="Chapman S.B."/>
            <person name="Priest M."/>
            <person name="Young S.K."/>
            <person name="Wortman J."/>
            <person name="Nusbaum C."/>
            <person name="Birren B."/>
        </authorList>
    </citation>
    <scope>NUCLEOTIDE SEQUENCE [LARGE SCALE GENOMIC DNA]</scope>
    <source>
        <strain evidence="2">CBS 173.52</strain>
    </source>
</reference>
<dbReference type="Pfam" id="PF13521">
    <property type="entry name" value="AAA_28"/>
    <property type="match status" value="1"/>
</dbReference>
<gene>
    <name evidence="2" type="ORF">Z519_03183</name>
</gene>
<dbReference type="Gene3D" id="3.40.50.300">
    <property type="entry name" value="P-loop containing nucleotide triphosphate hydrolases"/>
    <property type="match status" value="1"/>
</dbReference>
<dbReference type="SUPFAM" id="SSF52540">
    <property type="entry name" value="P-loop containing nucleoside triphosphate hydrolases"/>
    <property type="match status" value="1"/>
</dbReference>
<dbReference type="InterPro" id="IPR038727">
    <property type="entry name" value="NadR/Ttd14_AAA_dom"/>
</dbReference>
<dbReference type="RefSeq" id="XP_016622785.1">
    <property type="nucleotide sequence ID" value="XM_016760935.1"/>
</dbReference>
<dbReference type="InterPro" id="IPR027417">
    <property type="entry name" value="P-loop_NTPase"/>
</dbReference>
<keyword evidence="3" id="KW-1185">Reference proteome</keyword>
<dbReference type="HOGENOM" id="CLU_087993_1_1_1"/>
<name>A0A0D2F1P1_CLAB1</name>
<evidence type="ECO:0000313" key="3">
    <source>
        <dbReference type="Proteomes" id="UP000053789"/>
    </source>
</evidence>
<organism evidence="2 3">
    <name type="scientific">Cladophialophora bantiana (strain ATCC 10958 / CBS 173.52 / CDC B-1940 / NIH 8579)</name>
    <name type="common">Xylohypha bantiana</name>
    <dbReference type="NCBI Taxonomy" id="1442370"/>
    <lineage>
        <taxon>Eukaryota</taxon>
        <taxon>Fungi</taxon>
        <taxon>Dikarya</taxon>
        <taxon>Ascomycota</taxon>
        <taxon>Pezizomycotina</taxon>
        <taxon>Eurotiomycetes</taxon>
        <taxon>Chaetothyriomycetidae</taxon>
        <taxon>Chaetothyriales</taxon>
        <taxon>Herpotrichiellaceae</taxon>
        <taxon>Cladophialophora</taxon>
    </lineage>
</organism>
<evidence type="ECO:0000313" key="2">
    <source>
        <dbReference type="EMBL" id="KIW96116.1"/>
    </source>
</evidence>